<dbReference type="AlphaFoldDB" id="U4Q6T8"/>
<name>U4Q6T8_9HYPH</name>
<evidence type="ECO:0000313" key="2">
    <source>
        <dbReference type="Proteomes" id="UP000016944"/>
    </source>
</evidence>
<dbReference type="HOGENOM" id="CLU_3011243_0_0_5"/>
<organism evidence="1 2">
    <name type="scientific">Agrobacterium pusense</name>
    <dbReference type="NCBI Taxonomy" id="648995"/>
    <lineage>
        <taxon>Bacteria</taxon>
        <taxon>Pseudomonadati</taxon>
        <taxon>Pseudomonadota</taxon>
        <taxon>Alphaproteobacteria</taxon>
        <taxon>Hyphomicrobiales</taxon>
        <taxon>Rhizobiaceae</taxon>
        <taxon>Rhizobium/Agrobacterium group</taxon>
        <taxon>Agrobacterium</taxon>
    </lineage>
</organism>
<reference evidence="1 2" key="1">
    <citation type="journal article" date="2013" name="Genome Announc.">
        <title>Complete Genome Sequence of the Sesbania Symbiont and Rice Growth-Promoting Endophyte Rhizobium sp. Strain IRBG74.</title>
        <authorList>
            <person name="Crook M.B."/>
            <person name="Mitra S."/>
            <person name="Ane J.M."/>
            <person name="Sadowsky M.J."/>
            <person name="Gyaneshwar P."/>
        </authorList>
    </citation>
    <scope>NUCLEOTIDE SEQUENCE [LARGE SCALE GENOMIC DNA]</scope>
    <source>
        <strain evidence="1 2">IRBG74</strain>
        <plasmid evidence="2">IRBL74_p</plasmid>
    </source>
</reference>
<dbReference type="KEGG" id="rir:BN877_p0101"/>
<dbReference type="EMBL" id="HG518324">
    <property type="protein sequence ID" value="CDI11830.1"/>
    <property type="molecule type" value="Genomic_DNA"/>
</dbReference>
<proteinExistence type="predicted"/>
<protein>
    <submittedName>
        <fullName evidence="1">Uncharacterized protein</fullName>
    </submittedName>
</protein>
<keyword evidence="1" id="KW-0614">Plasmid</keyword>
<geneLocation type="plasmid" evidence="1 2">
    <name>IRBL74_p</name>
</geneLocation>
<gene>
    <name evidence="1" type="ORF">BN877_p0101</name>
</gene>
<accession>U4Q6T8</accession>
<sequence>MLPGNRYAEHRFNEVEKLSHPTFVRSALLLYLPWRSALKARDDTRLRSSMLDRGTL</sequence>
<dbReference type="Proteomes" id="UP000016944">
    <property type="component" value="Plasmid IRBL74_p"/>
</dbReference>
<evidence type="ECO:0000313" key="1">
    <source>
        <dbReference type="EMBL" id="CDI11830.1"/>
    </source>
</evidence>